<organism evidence="13 14">
    <name type="scientific">Noviherbaspirillum denitrificans</name>
    <dbReference type="NCBI Taxonomy" id="1968433"/>
    <lineage>
        <taxon>Bacteria</taxon>
        <taxon>Pseudomonadati</taxon>
        <taxon>Pseudomonadota</taxon>
        <taxon>Betaproteobacteria</taxon>
        <taxon>Burkholderiales</taxon>
        <taxon>Oxalobacteraceae</taxon>
        <taxon>Noviherbaspirillum</taxon>
    </lineage>
</organism>
<dbReference type="CDD" id="cd06225">
    <property type="entry name" value="HAMP"/>
    <property type="match status" value="1"/>
</dbReference>
<dbReference type="PROSITE" id="PS50111">
    <property type="entry name" value="CHEMOTAXIS_TRANSDUC_2"/>
    <property type="match status" value="1"/>
</dbReference>
<dbReference type="GO" id="GO:0006935">
    <property type="term" value="P:chemotaxis"/>
    <property type="evidence" value="ECO:0007669"/>
    <property type="project" value="InterPro"/>
</dbReference>
<name>A0A254TJ87_9BURK</name>
<dbReference type="AlphaFoldDB" id="A0A254TJ87"/>
<feature type="domain" description="HAMP" evidence="12">
    <location>
        <begin position="213"/>
        <end position="265"/>
    </location>
</feature>
<dbReference type="FunFam" id="1.10.287.950:FF:000001">
    <property type="entry name" value="Methyl-accepting chemotaxis sensory transducer"/>
    <property type="match status" value="1"/>
</dbReference>
<sequence>MFSNMTFTIGKKLGVLAATAALGILLLIAFFVVTERSLVLEERKASVRQAVEAAHNILVYNHSLAAKGVISEEDAKRNAMAAIKAFRYGDGDYFWINDMQPKMVMHPIKPELDGKDLSQNKDPKGKPLFVEFVEMVKKNEAGFVFYMWPMPGTDVDVEKVSYVKGFAPWGWVVGTGVYLDKINSMVWKRSISFLIFAFVTMGVLLVICYFVSRSITRPMAHAIRVAQSVAAGDLSTTIEVRNRNETGQLMQALKDMNASLARTVEQVRTGAHTIAAASGQVAAGNFDLSSRTDMQARALADTASTMKHLTDTVDQNAGNAQQANQLAASASEVATKGGAVVTQVIATMGSINDSSKKIVDIIGVIDGIAFQTNILALNAAVEAARAGEQGKGFAVVATEVRNLAQRSSAAAKEIKSLIGDSVEKVDIGSRLVDQAGATMDEIVASVKRVTDIMSEITAASQEQSHGIDLVNRAIAEMNEVTQQNAQLVEQAAAAAESMQEEAGNLAGLINVFKFGGSEVREPAPVVPLRQTVLNDAPQVRRIANG</sequence>
<evidence type="ECO:0000259" key="11">
    <source>
        <dbReference type="PROSITE" id="PS50111"/>
    </source>
</evidence>
<feature type="domain" description="Methyl-accepting transducer" evidence="11">
    <location>
        <begin position="270"/>
        <end position="499"/>
    </location>
</feature>
<keyword evidence="9" id="KW-0175">Coiled coil</keyword>
<dbReference type="PRINTS" id="PR00260">
    <property type="entry name" value="CHEMTRNSDUCR"/>
</dbReference>
<dbReference type="OrthoDB" id="8555762at2"/>
<evidence type="ECO:0008006" key="15">
    <source>
        <dbReference type="Google" id="ProtNLM"/>
    </source>
</evidence>
<dbReference type="Pfam" id="PF00015">
    <property type="entry name" value="MCPsignal"/>
    <property type="match status" value="1"/>
</dbReference>
<dbReference type="CDD" id="cd11386">
    <property type="entry name" value="MCP_signal"/>
    <property type="match status" value="1"/>
</dbReference>
<evidence type="ECO:0000256" key="7">
    <source>
        <dbReference type="ARBA" id="ARBA00029447"/>
    </source>
</evidence>
<dbReference type="SMART" id="SM00283">
    <property type="entry name" value="MA"/>
    <property type="match status" value="1"/>
</dbReference>
<evidence type="ECO:0000256" key="9">
    <source>
        <dbReference type="SAM" id="Coils"/>
    </source>
</evidence>
<dbReference type="SUPFAM" id="SSF58104">
    <property type="entry name" value="Methyl-accepting chemotaxis protein (MCP) signaling domain"/>
    <property type="match status" value="1"/>
</dbReference>
<keyword evidence="6 10" id="KW-0472">Membrane</keyword>
<keyword evidence="3" id="KW-0488">Methylation</keyword>
<evidence type="ECO:0000313" key="13">
    <source>
        <dbReference type="EMBL" id="OWW22691.1"/>
    </source>
</evidence>
<evidence type="ECO:0000313" key="14">
    <source>
        <dbReference type="Proteomes" id="UP000197535"/>
    </source>
</evidence>
<dbReference type="GO" id="GO:0004888">
    <property type="term" value="F:transmembrane signaling receptor activity"/>
    <property type="evidence" value="ECO:0007669"/>
    <property type="project" value="InterPro"/>
</dbReference>
<dbReference type="GO" id="GO:0005886">
    <property type="term" value="C:plasma membrane"/>
    <property type="evidence" value="ECO:0007669"/>
    <property type="project" value="UniProtKB-SubCell"/>
</dbReference>
<dbReference type="Pfam" id="PF17200">
    <property type="entry name" value="sCache_2"/>
    <property type="match status" value="1"/>
</dbReference>
<dbReference type="SMART" id="SM01049">
    <property type="entry name" value="Cache_2"/>
    <property type="match status" value="1"/>
</dbReference>
<evidence type="ECO:0000256" key="1">
    <source>
        <dbReference type="ARBA" id="ARBA00004651"/>
    </source>
</evidence>
<dbReference type="GO" id="GO:0007165">
    <property type="term" value="P:signal transduction"/>
    <property type="evidence" value="ECO:0007669"/>
    <property type="project" value="UniProtKB-KW"/>
</dbReference>
<dbReference type="PROSITE" id="PS50885">
    <property type="entry name" value="HAMP"/>
    <property type="match status" value="1"/>
</dbReference>
<dbReference type="InterPro" id="IPR051310">
    <property type="entry name" value="MCP_chemotaxis"/>
</dbReference>
<dbReference type="RefSeq" id="WP_088709504.1">
    <property type="nucleotide sequence ID" value="NZ_LSTO01000001.1"/>
</dbReference>
<dbReference type="Pfam" id="PF00672">
    <property type="entry name" value="HAMP"/>
    <property type="match status" value="1"/>
</dbReference>
<feature type="transmembrane region" description="Helical" evidence="10">
    <location>
        <begin position="13"/>
        <end position="34"/>
    </location>
</feature>
<dbReference type="InterPro" id="IPR004089">
    <property type="entry name" value="MCPsignal_dom"/>
</dbReference>
<evidence type="ECO:0000259" key="12">
    <source>
        <dbReference type="PROSITE" id="PS50885"/>
    </source>
</evidence>
<gene>
    <name evidence="13" type="ORF">AYR66_27510</name>
</gene>
<evidence type="ECO:0000256" key="6">
    <source>
        <dbReference type="ARBA" id="ARBA00023136"/>
    </source>
</evidence>
<evidence type="ECO:0000256" key="5">
    <source>
        <dbReference type="ARBA" id="ARBA00022989"/>
    </source>
</evidence>
<evidence type="ECO:0000256" key="4">
    <source>
        <dbReference type="ARBA" id="ARBA00022692"/>
    </source>
</evidence>
<comment type="caution">
    <text evidence="13">The sequence shown here is derived from an EMBL/GenBank/DDBJ whole genome shotgun (WGS) entry which is preliminary data.</text>
</comment>
<dbReference type="InterPro" id="IPR033480">
    <property type="entry name" value="sCache_2"/>
</dbReference>
<comment type="subcellular location">
    <subcellularLocation>
        <location evidence="1">Cell membrane</location>
        <topology evidence="1">Multi-pass membrane protein</topology>
    </subcellularLocation>
</comment>
<keyword evidence="8" id="KW-0807">Transducer</keyword>
<dbReference type="SMART" id="SM00304">
    <property type="entry name" value="HAMP"/>
    <property type="match status" value="1"/>
</dbReference>
<keyword evidence="2" id="KW-1003">Cell membrane</keyword>
<dbReference type="EMBL" id="LSTO01000001">
    <property type="protein sequence ID" value="OWW22691.1"/>
    <property type="molecule type" value="Genomic_DNA"/>
</dbReference>
<evidence type="ECO:0000256" key="10">
    <source>
        <dbReference type="SAM" id="Phobius"/>
    </source>
</evidence>
<dbReference type="PANTHER" id="PTHR43531">
    <property type="entry name" value="PROTEIN ICFG"/>
    <property type="match status" value="1"/>
</dbReference>
<protein>
    <recommendedName>
        <fullName evidence="15">Chemotaxis protein</fullName>
    </recommendedName>
</protein>
<keyword evidence="5 10" id="KW-1133">Transmembrane helix</keyword>
<evidence type="ECO:0000256" key="8">
    <source>
        <dbReference type="PROSITE-ProRule" id="PRU00284"/>
    </source>
</evidence>
<dbReference type="Gene3D" id="3.30.450.20">
    <property type="entry name" value="PAS domain"/>
    <property type="match status" value="1"/>
</dbReference>
<comment type="similarity">
    <text evidence="7">Belongs to the methyl-accepting chemotaxis (MCP) protein family.</text>
</comment>
<dbReference type="Proteomes" id="UP000197535">
    <property type="component" value="Unassembled WGS sequence"/>
</dbReference>
<keyword evidence="4 10" id="KW-0812">Transmembrane</keyword>
<dbReference type="InterPro" id="IPR004090">
    <property type="entry name" value="Chemotax_Me-accpt_rcpt"/>
</dbReference>
<keyword evidence="14" id="KW-1185">Reference proteome</keyword>
<feature type="coiled-coil region" evidence="9">
    <location>
        <begin position="470"/>
        <end position="497"/>
    </location>
</feature>
<reference evidence="13 14" key="1">
    <citation type="submission" date="2016-02" db="EMBL/GenBank/DDBJ databases">
        <authorList>
            <person name="Wen L."/>
            <person name="He K."/>
            <person name="Yang H."/>
        </authorList>
    </citation>
    <scope>NUCLEOTIDE SEQUENCE [LARGE SCALE GENOMIC DNA]</scope>
    <source>
        <strain evidence="13 14">TSA40</strain>
    </source>
</reference>
<evidence type="ECO:0000256" key="3">
    <source>
        <dbReference type="ARBA" id="ARBA00022481"/>
    </source>
</evidence>
<dbReference type="InterPro" id="IPR003660">
    <property type="entry name" value="HAMP_dom"/>
</dbReference>
<dbReference type="PANTHER" id="PTHR43531:SF14">
    <property type="entry name" value="METHYL-ACCEPTING CHEMOTAXIS PROTEIN I-RELATED"/>
    <property type="match status" value="1"/>
</dbReference>
<dbReference type="Gene3D" id="1.10.287.950">
    <property type="entry name" value="Methyl-accepting chemotaxis protein"/>
    <property type="match status" value="1"/>
</dbReference>
<proteinExistence type="inferred from homology"/>
<evidence type="ECO:0000256" key="2">
    <source>
        <dbReference type="ARBA" id="ARBA00022475"/>
    </source>
</evidence>
<accession>A0A254TJ87</accession>
<feature type="transmembrane region" description="Helical" evidence="10">
    <location>
        <begin position="191"/>
        <end position="212"/>
    </location>
</feature>